<dbReference type="RefSeq" id="WP_031417260.1">
    <property type="nucleotide sequence ID" value="NZ_CP064071.1"/>
</dbReference>
<protein>
    <submittedName>
        <fullName evidence="2">Uncharacterized protein</fullName>
    </submittedName>
</protein>
<reference evidence="2" key="1">
    <citation type="submission" date="2020-02" db="EMBL/GenBank/DDBJ databases">
        <authorList>
            <person name="Hu X."/>
            <person name="Yuan Z."/>
            <person name="Cheng J."/>
            <person name="Geng P."/>
        </authorList>
    </citation>
    <scope>NUCLEOTIDE SEQUENCE</scope>
    <source>
        <strain evidence="2">SSII-1</strain>
        <plasmid evidence="2">pSSII-1</plasmid>
    </source>
</reference>
<keyword evidence="1" id="KW-0812">Transmembrane</keyword>
<evidence type="ECO:0000256" key="1">
    <source>
        <dbReference type="SAM" id="Phobius"/>
    </source>
</evidence>
<feature type="transmembrane region" description="Helical" evidence="1">
    <location>
        <begin position="261"/>
        <end position="283"/>
    </location>
</feature>
<keyword evidence="2" id="KW-0614">Plasmid</keyword>
<keyword evidence="1" id="KW-0472">Membrane</keyword>
<feature type="transmembrane region" description="Helical" evidence="1">
    <location>
        <begin position="295"/>
        <end position="314"/>
    </location>
</feature>
<feature type="transmembrane region" description="Helical" evidence="1">
    <location>
        <begin position="85"/>
        <end position="106"/>
    </location>
</feature>
<evidence type="ECO:0000313" key="2">
    <source>
        <dbReference type="EMBL" id="QIS31164.1"/>
    </source>
</evidence>
<keyword evidence="1" id="KW-1133">Transmembrane helix</keyword>
<feature type="transmembrane region" description="Helical" evidence="1">
    <location>
        <begin position="652"/>
        <end position="672"/>
    </location>
</feature>
<name>A0A6H0A0H1_LYSSH</name>
<feature type="transmembrane region" description="Helical" evidence="1">
    <location>
        <begin position="493"/>
        <end position="513"/>
    </location>
</feature>
<feature type="transmembrane region" description="Helical" evidence="1">
    <location>
        <begin position="385"/>
        <end position="403"/>
    </location>
</feature>
<accession>A0A6H0A0H1</accession>
<feature type="transmembrane region" description="Helical" evidence="1">
    <location>
        <begin position="112"/>
        <end position="133"/>
    </location>
</feature>
<proteinExistence type="predicted"/>
<geneLocation type="plasmid" evidence="2">
    <name>pSSII-1</name>
</geneLocation>
<organism evidence="2">
    <name type="scientific">Lysinibacillus sphaericus</name>
    <name type="common">Bacillus sphaericus</name>
    <dbReference type="NCBI Taxonomy" id="1421"/>
    <lineage>
        <taxon>Bacteria</taxon>
        <taxon>Bacillati</taxon>
        <taxon>Bacillota</taxon>
        <taxon>Bacilli</taxon>
        <taxon>Bacillales</taxon>
        <taxon>Bacillaceae</taxon>
        <taxon>Lysinibacillus</taxon>
    </lineage>
</organism>
<dbReference type="EMBL" id="MT075580">
    <property type="protein sequence ID" value="QIS31164.1"/>
    <property type="molecule type" value="Genomic_DNA"/>
</dbReference>
<sequence length="679" mass="79217">MLIAIISLAVVSVGSAVAFIIYEKNKKKQIGLPKKKISNKNFNKFYQKFYLLSSRFRLTNNILLRVRKKVETLAVYDEYSLRRQVAQTMVTIISVILVIILALMVIRPGWLISFWIMVGLVFATDLMIDFFIVRIEKKLLPQIKEFLNRLRYFYAQTHMIDEASFESINYTGSEMKVQAQRIHSTLTSVNPEEEQLKYEEIAPNRFLKVISGLMVLVKEKGDVIDPEKERGTAFTRGIAAITKELNLEIMYRSKLAYRLRFLAPLTLIPIIFALPIQSAIVYLFPIMSRFYESRIGFLGAIFIYAFSIGMYFVIRKIKDVSDVSYQTKLNKIQWEKRLYEKFKIVRLIVKIFSPNYKTVSYAKKSQLIKDANEPLEVEWLTLRQLVLSVITLIILVSGMFYAHKSESQSALYNIIPSSMMTSNVSDEEYEEFKKTTDFDREMIMKLQSASEFTANGIMQTIANQMGIDEVENPKVKQAYDRIMDKYTIVENAYFKWWELLIILLIVFGIWYIPEILLHLQKKLRRKDMENEVHQFLTIISILREFNSIGVLTLLVWLERFSVTFKEPLQKCILNFDSGPEEALEELSNDISFEAFQQIVERLKLSISRLSVKEAFEDIELEREFYLEQREEYNNRSITNRGDFAKLASVSPVASLIILYVMIPIIYISTIHLQSMMTGF</sequence>
<dbReference type="AlphaFoldDB" id="A0A6H0A0H1"/>